<evidence type="ECO:0000256" key="1">
    <source>
        <dbReference type="SAM" id="Coils"/>
    </source>
</evidence>
<sequence>MGDLLEVALWKECKDRHETCHLDQAGDCPFIDTCRFRGPCTYEGSPESDAIAALQAENELMTASLLKWAAAETKLHNENAALTKRLEEAEAERDRLHKLLYGDGKEGRGVSGMHADEWTKRRDLEDELKRLREENERLRKYYRPPHRIAGGYEGAAARELNAAYREEPTP</sequence>
<dbReference type="AlphaFoldDB" id="A0A6M3INB0"/>
<organism evidence="2">
    <name type="scientific">viral metagenome</name>
    <dbReference type="NCBI Taxonomy" id="1070528"/>
    <lineage>
        <taxon>unclassified sequences</taxon>
        <taxon>metagenomes</taxon>
        <taxon>organismal metagenomes</taxon>
    </lineage>
</organism>
<proteinExistence type="predicted"/>
<dbReference type="EMBL" id="MT141890">
    <property type="protein sequence ID" value="QJA71672.1"/>
    <property type="molecule type" value="Genomic_DNA"/>
</dbReference>
<evidence type="ECO:0000313" key="3">
    <source>
        <dbReference type="EMBL" id="QJA71672.1"/>
    </source>
</evidence>
<protein>
    <submittedName>
        <fullName evidence="2">Uncharacterized protein</fullName>
    </submittedName>
</protein>
<keyword evidence="1" id="KW-0175">Coiled coil</keyword>
<evidence type="ECO:0000313" key="2">
    <source>
        <dbReference type="EMBL" id="QJA57982.1"/>
    </source>
</evidence>
<dbReference type="EMBL" id="MT141302">
    <property type="protein sequence ID" value="QJA57982.1"/>
    <property type="molecule type" value="Genomic_DNA"/>
</dbReference>
<name>A0A6M3INB0_9ZZZZ</name>
<accession>A0A6M3INB0</accession>
<feature type="coiled-coil region" evidence="1">
    <location>
        <begin position="72"/>
        <end position="141"/>
    </location>
</feature>
<gene>
    <name evidence="3" type="ORF">MM415A03111_0016</name>
    <name evidence="2" type="ORF">MM415B01524_0019</name>
</gene>
<reference evidence="2" key="1">
    <citation type="submission" date="2020-03" db="EMBL/GenBank/DDBJ databases">
        <title>The deep terrestrial virosphere.</title>
        <authorList>
            <person name="Holmfeldt K."/>
            <person name="Nilsson E."/>
            <person name="Simone D."/>
            <person name="Lopez-Fernandez M."/>
            <person name="Wu X."/>
            <person name="de Brujin I."/>
            <person name="Lundin D."/>
            <person name="Andersson A."/>
            <person name="Bertilsson S."/>
            <person name="Dopson M."/>
        </authorList>
    </citation>
    <scope>NUCLEOTIDE SEQUENCE</scope>
    <source>
        <strain evidence="3">MM415A03111</strain>
        <strain evidence="2">MM415B01524</strain>
    </source>
</reference>